<protein>
    <recommendedName>
        <fullName evidence="1">Aftiphilin clathrin-binding box domain-containing protein</fullName>
    </recommendedName>
</protein>
<dbReference type="InterPro" id="IPR046359">
    <property type="entry name" value="Aftin-like"/>
</dbReference>
<dbReference type="OrthoDB" id="9894316at2759"/>
<sequence>MQNLVEMHRSMDVSSQLTWKDLPEERDASHLVKDSGRADGHHVNKTKNLDESLEEEMAQNNHLVSKSGEGRVYEALSGNPLGTVESSNTWGDFEVFSEIKLDNLIDTPESLEKIHEKQTHANGVDNSHRFTTSWTQFFPQAPGHNRREASANDPKKAIFSSEDIVKQSFPEVPVLQFLEKINSLEHVLGTKTEDVDIPEQFGTASANLWKPLIHSSSPPSLLCPWNGSHYQENLLAVLGIDPHQKVLPESNDDIVEKSNIRENEDSNVDKCNISKALVQTKLSVCPNPRQSHLFRYNLFLKKTPPTGNMQYITVPQKKRIFTTQSLRMKMFNNSIC</sequence>
<dbReference type="GO" id="GO:0030121">
    <property type="term" value="C:AP-1 adaptor complex"/>
    <property type="evidence" value="ECO:0007669"/>
    <property type="project" value="TreeGrafter"/>
</dbReference>
<evidence type="ECO:0000313" key="2">
    <source>
        <dbReference type="EMBL" id="KAJ7345245.1"/>
    </source>
</evidence>
<proteinExistence type="predicted"/>
<dbReference type="InterPro" id="IPR029205">
    <property type="entry name" value="Clathrin-bd"/>
</dbReference>
<keyword evidence="3" id="KW-1185">Reference proteome</keyword>
<reference evidence="2" key="1">
    <citation type="journal article" date="2023" name="DNA Res.">
        <title>Chromosome-level genome assembly of Phrynocephalus forsythii using third-generation DNA sequencing and Hi-C analysis.</title>
        <authorList>
            <person name="Qi Y."/>
            <person name="Zhao W."/>
            <person name="Zhao Y."/>
            <person name="Niu C."/>
            <person name="Cao S."/>
            <person name="Zhang Y."/>
        </authorList>
    </citation>
    <scope>NUCLEOTIDE SEQUENCE</scope>
    <source>
        <tissue evidence="2">Muscle</tissue>
    </source>
</reference>
<accession>A0A9Q0Y6P9</accession>
<evidence type="ECO:0000259" key="1">
    <source>
        <dbReference type="Pfam" id="PF15045"/>
    </source>
</evidence>
<feature type="domain" description="Aftiphilin clathrin-binding box" evidence="1">
    <location>
        <begin position="205"/>
        <end position="281"/>
    </location>
</feature>
<name>A0A9Q0Y6P9_9SAUR</name>
<dbReference type="AlphaFoldDB" id="A0A9Q0Y6P9"/>
<organism evidence="2 3">
    <name type="scientific">Phrynocephalus forsythii</name>
    <dbReference type="NCBI Taxonomy" id="171643"/>
    <lineage>
        <taxon>Eukaryota</taxon>
        <taxon>Metazoa</taxon>
        <taxon>Chordata</taxon>
        <taxon>Craniata</taxon>
        <taxon>Vertebrata</taxon>
        <taxon>Euteleostomi</taxon>
        <taxon>Lepidosauria</taxon>
        <taxon>Squamata</taxon>
        <taxon>Bifurcata</taxon>
        <taxon>Unidentata</taxon>
        <taxon>Episquamata</taxon>
        <taxon>Toxicofera</taxon>
        <taxon>Iguania</taxon>
        <taxon>Acrodonta</taxon>
        <taxon>Agamidae</taxon>
        <taxon>Agaminae</taxon>
        <taxon>Phrynocephalus</taxon>
    </lineage>
</organism>
<dbReference type="GO" id="GO:0032588">
    <property type="term" value="C:trans-Golgi network membrane"/>
    <property type="evidence" value="ECO:0007669"/>
    <property type="project" value="InterPro"/>
</dbReference>
<evidence type="ECO:0000313" key="3">
    <source>
        <dbReference type="Proteomes" id="UP001142489"/>
    </source>
</evidence>
<dbReference type="PANTHER" id="PTHR16156:SF7">
    <property type="entry name" value="CLATHRIN BINDING BOX OF AFTIPHILIN CONTAINING 1"/>
    <property type="match status" value="1"/>
</dbReference>
<comment type="caution">
    <text evidence="2">The sequence shown here is derived from an EMBL/GenBank/DDBJ whole genome shotgun (WGS) entry which is preliminary data.</text>
</comment>
<dbReference type="Proteomes" id="UP001142489">
    <property type="component" value="Unassembled WGS sequence"/>
</dbReference>
<dbReference type="GO" id="GO:0030276">
    <property type="term" value="F:clathrin binding"/>
    <property type="evidence" value="ECO:0007669"/>
    <property type="project" value="InterPro"/>
</dbReference>
<dbReference type="PANTHER" id="PTHR16156">
    <property type="entry name" value="AFTIPHILIN A-RELATED"/>
    <property type="match status" value="1"/>
</dbReference>
<dbReference type="Pfam" id="PF15045">
    <property type="entry name" value="Clathrin_bdg"/>
    <property type="match status" value="1"/>
</dbReference>
<dbReference type="EMBL" id="JAPFRF010000001">
    <property type="protein sequence ID" value="KAJ7345245.1"/>
    <property type="molecule type" value="Genomic_DNA"/>
</dbReference>
<gene>
    <name evidence="2" type="ORF">JRQ81_001195</name>
</gene>